<keyword evidence="2" id="KW-1185">Reference proteome</keyword>
<gene>
    <name evidence="1" type="ORF">TGAM01_v200923</name>
</gene>
<dbReference type="GeneID" id="29990462"/>
<organism evidence="1 2">
    <name type="scientific">Trichoderma gamsii</name>
    <dbReference type="NCBI Taxonomy" id="398673"/>
    <lineage>
        <taxon>Eukaryota</taxon>
        <taxon>Fungi</taxon>
        <taxon>Dikarya</taxon>
        <taxon>Ascomycota</taxon>
        <taxon>Pezizomycotina</taxon>
        <taxon>Sordariomycetes</taxon>
        <taxon>Hypocreomycetidae</taxon>
        <taxon>Hypocreales</taxon>
        <taxon>Hypocreaceae</taxon>
        <taxon>Trichoderma</taxon>
    </lineage>
</organism>
<protein>
    <submittedName>
        <fullName evidence="1">Uncharacterized protein</fullName>
    </submittedName>
</protein>
<accession>A0A2P5A1R0</accession>
<evidence type="ECO:0000313" key="2">
    <source>
        <dbReference type="Proteomes" id="UP000054821"/>
    </source>
</evidence>
<evidence type="ECO:0000313" key="1">
    <source>
        <dbReference type="EMBL" id="PON30483.1"/>
    </source>
</evidence>
<comment type="caution">
    <text evidence="1">The sequence shown here is derived from an EMBL/GenBank/DDBJ whole genome shotgun (WGS) entry which is preliminary data.</text>
</comment>
<sequence length="211" mass="22021">MTNLQQDGFIRLVFPGGKRARVRRCGLARHADRGPSGGGGGVRVAVEPSNGLVTGGGTFRQRPQSPTQCWRRLADTGPALSPKAQSAAWARCVSVCVSVCAFCMDGLAPNAAPNPDLLSPIGIPAGKWTVRWLRLVGLRCCNSAEVDGAQSVSERCSFQQVLGGCLVASDEVDTFQPACAAGRAPKIFAVTPPSGRPTTERACSTASLVSL</sequence>
<name>A0A2P5A1R0_9HYPO</name>
<proteinExistence type="predicted"/>
<dbReference type="Proteomes" id="UP000054821">
    <property type="component" value="Unassembled WGS sequence"/>
</dbReference>
<dbReference type="AlphaFoldDB" id="A0A2P5A1R0"/>
<dbReference type="RefSeq" id="XP_018656407.1">
    <property type="nucleotide sequence ID" value="XM_018810379.1"/>
</dbReference>
<reference evidence="1 2" key="1">
    <citation type="journal article" date="2016" name="Genome Announc.">
        <title>Draft Whole-Genome Sequence of Trichoderma gamsii T6085, a Promising Biocontrol Agent of Fusarium Head Blight on Wheat.</title>
        <authorList>
            <person name="Baroncelli R."/>
            <person name="Zapparata A."/>
            <person name="Piaggeschi G."/>
            <person name="Sarrocco S."/>
            <person name="Vannacci G."/>
        </authorList>
    </citation>
    <scope>NUCLEOTIDE SEQUENCE [LARGE SCALE GENOMIC DNA]</scope>
    <source>
        <strain evidence="1 2">T6085</strain>
    </source>
</reference>
<dbReference type="EMBL" id="JPDN02000002">
    <property type="protein sequence ID" value="PON30483.1"/>
    <property type="molecule type" value="Genomic_DNA"/>
</dbReference>